<dbReference type="Proteomes" id="UP000287330">
    <property type="component" value="Unassembled WGS sequence"/>
</dbReference>
<organism evidence="1 2">
    <name type="scientific">Idiomarina fontislapidosi</name>
    <dbReference type="NCBI Taxonomy" id="263723"/>
    <lineage>
        <taxon>Bacteria</taxon>
        <taxon>Pseudomonadati</taxon>
        <taxon>Pseudomonadota</taxon>
        <taxon>Gammaproteobacteria</taxon>
        <taxon>Alteromonadales</taxon>
        <taxon>Idiomarinaceae</taxon>
        <taxon>Idiomarina</taxon>
    </lineage>
</organism>
<dbReference type="NCBIfam" id="NF008009">
    <property type="entry name" value="PRK10738.1"/>
    <property type="match status" value="1"/>
</dbReference>
<dbReference type="EMBL" id="PIPV01000003">
    <property type="protein sequence ID" value="RUO57077.1"/>
    <property type="molecule type" value="Genomic_DNA"/>
</dbReference>
<dbReference type="Gene3D" id="2.20.25.10">
    <property type="match status" value="1"/>
</dbReference>
<reference evidence="2" key="1">
    <citation type="journal article" date="2018" name="Front. Microbiol.">
        <title>Genome-Based Analysis Reveals the Taxonomy and Diversity of the Family Idiomarinaceae.</title>
        <authorList>
            <person name="Liu Y."/>
            <person name="Lai Q."/>
            <person name="Shao Z."/>
        </authorList>
    </citation>
    <scope>NUCLEOTIDE SEQUENCE [LARGE SCALE GENOMIC DNA]</scope>
    <source>
        <strain evidence="2">F23</strain>
    </source>
</reference>
<evidence type="ECO:0000313" key="2">
    <source>
        <dbReference type="Proteomes" id="UP000287330"/>
    </source>
</evidence>
<keyword evidence="2" id="KW-1185">Reference proteome</keyword>
<evidence type="ECO:0000313" key="1">
    <source>
        <dbReference type="EMBL" id="RUO57077.1"/>
    </source>
</evidence>
<dbReference type="Gene3D" id="3.30.300.20">
    <property type="match status" value="1"/>
</dbReference>
<dbReference type="AlphaFoldDB" id="A0A432Y814"/>
<dbReference type="InterPro" id="IPR003718">
    <property type="entry name" value="OsmC/Ohr_fam"/>
</dbReference>
<dbReference type="PANTHER" id="PTHR34352">
    <property type="entry name" value="PROTEIN YHFA"/>
    <property type="match status" value="1"/>
</dbReference>
<dbReference type="Pfam" id="PF02566">
    <property type="entry name" value="OsmC"/>
    <property type="match status" value="1"/>
</dbReference>
<dbReference type="RefSeq" id="WP_110574609.1">
    <property type="nucleotide sequence ID" value="NZ_PIPV01000003.1"/>
</dbReference>
<dbReference type="SUPFAM" id="SSF82784">
    <property type="entry name" value="OsmC-like"/>
    <property type="match status" value="1"/>
</dbReference>
<proteinExistence type="predicted"/>
<protein>
    <submittedName>
        <fullName evidence="1">OsmC family protein</fullName>
    </submittedName>
</protein>
<name>A0A432Y814_9GAMM</name>
<comment type="caution">
    <text evidence="1">The sequence shown here is derived from an EMBL/GenBank/DDBJ whole genome shotgun (WGS) entry which is preliminary data.</text>
</comment>
<sequence length="138" mass="14883">MSDNTLNATVKWLDDLTFVAESGSGHQMVLDGHAKTAASPMEAILVAAGSCASVDVVSILQKARQAVHHCECRVVGERVSDTPKVFKKVHLEFIVTGEAIVESHVDRAVKLSADKYCSVAKMLEASVEMSHSYKIIEA</sequence>
<dbReference type="OrthoDB" id="9804010at2"/>
<dbReference type="InterPro" id="IPR036102">
    <property type="entry name" value="OsmC/Ohrsf"/>
</dbReference>
<dbReference type="PANTHER" id="PTHR34352:SF1">
    <property type="entry name" value="PROTEIN YHFA"/>
    <property type="match status" value="1"/>
</dbReference>
<accession>A0A432Y814</accession>
<dbReference type="InterPro" id="IPR015946">
    <property type="entry name" value="KH_dom-like_a/b"/>
</dbReference>
<gene>
    <name evidence="1" type="ORF">CWE25_05215</name>
</gene>